<feature type="transmembrane region" description="Helical" evidence="2">
    <location>
        <begin position="63"/>
        <end position="88"/>
    </location>
</feature>
<feature type="region of interest" description="Disordered" evidence="1">
    <location>
        <begin position="114"/>
        <end position="156"/>
    </location>
</feature>
<evidence type="ECO:0000313" key="3">
    <source>
        <dbReference type="EMBL" id="NKY04840.1"/>
    </source>
</evidence>
<reference evidence="3 4" key="1">
    <citation type="submission" date="2020-04" db="EMBL/GenBank/DDBJ databases">
        <title>MicrobeNet Type strains.</title>
        <authorList>
            <person name="Nicholson A.C."/>
        </authorList>
    </citation>
    <scope>NUCLEOTIDE SEQUENCE [LARGE SCALE GENOMIC DNA]</scope>
    <source>
        <strain evidence="3 4">ATCC BAA-14</strain>
    </source>
</reference>
<feature type="compositionally biased region" description="Pro residues" evidence="1">
    <location>
        <begin position="141"/>
        <end position="156"/>
    </location>
</feature>
<name>A0A846WVT7_9ACTN</name>
<proteinExistence type="predicted"/>
<evidence type="ECO:0000256" key="2">
    <source>
        <dbReference type="SAM" id="Phobius"/>
    </source>
</evidence>
<dbReference type="RefSeq" id="WP_006368926.1">
    <property type="nucleotide sequence ID" value="NZ_JAAXPC010000023.1"/>
</dbReference>
<keyword evidence="2" id="KW-0812">Transmembrane</keyword>
<accession>A0A846WVT7</accession>
<comment type="caution">
    <text evidence="3">The sequence shown here is derived from an EMBL/GenBank/DDBJ whole genome shotgun (WGS) entry which is preliminary data.</text>
</comment>
<evidence type="ECO:0000256" key="1">
    <source>
        <dbReference type="SAM" id="MobiDB-lite"/>
    </source>
</evidence>
<dbReference type="EMBL" id="JAAXPC010000023">
    <property type="protein sequence ID" value="NKY04840.1"/>
    <property type="molecule type" value="Genomic_DNA"/>
</dbReference>
<organism evidence="3 4">
    <name type="scientific">Gordonia polyisoprenivorans</name>
    <dbReference type="NCBI Taxonomy" id="84595"/>
    <lineage>
        <taxon>Bacteria</taxon>
        <taxon>Bacillati</taxon>
        <taxon>Actinomycetota</taxon>
        <taxon>Actinomycetes</taxon>
        <taxon>Mycobacteriales</taxon>
        <taxon>Gordoniaceae</taxon>
        <taxon>Gordonia</taxon>
    </lineage>
</organism>
<gene>
    <name evidence="3" type="ORF">HGA05_25080</name>
</gene>
<dbReference type="Pfam" id="PF05987">
    <property type="entry name" value="DUF898"/>
    <property type="match status" value="1"/>
</dbReference>
<evidence type="ECO:0000313" key="4">
    <source>
        <dbReference type="Proteomes" id="UP000563898"/>
    </source>
</evidence>
<sequence>MQSNNGRFTFDGGAATYVGTGVLAFLITVCTLGFGYPFALVLRERWRAKHSYIDGRRLVFTGSAWGLFGNWVKWLLLCMVTLGIYSFWVGPRIARWKWEHTDFENVPMPATGPATGYPDAIGLGGPQSPPTPGYPSGSATTPPPVGHTPPAPAGSD</sequence>
<dbReference type="AlphaFoldDB" id="A0A846WVT7"/>
<dbReference type="Proteomes" id="UP000563898">
    <property type="component" value="Unassembled WGS sequence"/>
</dbReference>
<protein>
    <submittedName>
        <fullName evidence="3">DUF898 family protein</fullName>
    </submittedName>
</protein>
<keyword evidence="2" id="KW-0472">Membrane</keyword>
<dbReference type="InterPro" id="IPR010295">
    <property type="entry name" value="DUF898"/>
</dbReference>
<keyword evidence="2" id="KW-1133">Transmembrane helix</keyword>
<feature type="transmembrane region" description="Helical" evidence="2">
    <location>
        <begin position="20"/>
        <end position="42"/>
    </location>
</feature>